<feature type="compositionally biased region" description="Pro residues" evidence="2">
    <location>
        <begin position="8"/>
        <end position="19"/>
    </location>
</feature>
<evidence type="ECO:0000259" key="5">
    <source>
        <dbReference type="Pfam" id="PF04389"/>
    </source>
</evidence>
<keyword evidence="3" id="KW-0472">Membrane</keyword>
<dbReference type="Gene3D" id="1.20.930.40">
    <property type="entry name" value="Transferrin receptor-like, dimerisation domain"/>
    <property type="match status" value="1"/>
</dbReference>
<dbReference type="Pfam" id="PF04253">
    <property type="entry name" value="TFR_dimer"/>
    <property type="match status" value="1"/>
</dbReference>
<dbReference type="FunFam" id="3.40.630.10:FF:000101">
    <property type="entry name" value="N-acetylated alpha-linked acidic dipeptidase like 1"/>
    <property type="match status" value="1"/>
</dbReference>
<reference evidence="6 7" key="1">
    <citation type="submission" date="2019-09" db="EMBL/GenBank/DDBJ databases">
        <authorList>
            <person name="Brejova B."/>
        </authorList>
    </citation>
    <scope>NUCLEOTIDE SEQUENCE [LARGE SCALE GENOMIC DNA]</scope>
</reference>
<dbReference type="RefSeq" id="XP_031855525.1">
    <property type="nucleotide sequence ID" value="XM_031999634.1"/>
</dbReference>
<name>A0A5E8C3C0_9ASCO</name>
<dbReference type="InterPro" id="IPR039373">
    <property type="entry name" value="Peptidase_M28B"/>
</dbReference>
<evidence type="ECO:0000256" key="2">
    <source>
        <dbReference type="SAM" id="MobiDB-lite"/>
    </source>
</evidence>
<dbReference type="InterPro" id="IPR036757">
    <property type="entry name" value="TFR-like_dimer_dom_sf"/>
</dbReference>
<feature type="domain" description="Transferrin receptor-like dimerisation" evidence="4">
    <location>
        <begin position="763"/>
        <end position="890"/>
    </location>
</feature>
<feature type="domain" description="Peptidase M28" evidence="5">
    <location>
        <begin position="516"/>
        <end position="695"/>
    </location>
</feature>
<dbReference type="Proteomes" id="UP000398389">
    <property type="component" value="Unassembled WGS sequence"/>
</dbReference>
<proteinExistence type="inferred from homology"/>
<feature type="region of interest" description="Disordered" evidence="2">
    <location>
        <begin position="1"/>
        <end position="91"/>
    </location>
</feature>
<evidence type="ECO:0000256" key="3">
    <source>
        <dbReference type="SAM" id="Phobius"/>
    </source>
</evidence>
<dbReference type="InterPro" id="IPR007365">
    <property type="entry name" value="TFR-like_dimer_dom"/>
</dbReference>
<dbReference type="GO" id="GO:0004180">
    <property type="term" value="F:carboxypeptidase activity"/>
    <property type="evidence" value="ECO:0007669"/>
    <property type="project" value="TreeGrafter"/>
</dbReference>
<dbReference type="CDD" id="cd03874">
    <property type="entry name" value="M28_PMSA_TfR_like"/>
    <property type="match status" value="1"/>
</dbReference>
<organism evidence="6 7">
    <name type="scientific">Magnusiomyces paraingens</name>
    <dbReference type="NCBI Taxonomy" id="2606893"/>
    <lineage>
        <taxon>Eukaryota</taxon>
        <taxon>Fungi</taxon>
        <taxon>Dikarya</taxon>
        <taxon>Ascomycota</taxon>
        <taxon>Saccharomycotina</taxon>
        <taxon>Dipodascomycetes</taxon>
        <taxon>Dipodascales</taxon>
        <taxon>Dipodascaceae</taxon>
        <taxon>Magnusiomyces</taxon>
    </lineage>
</organism>
<dbReference type="PANTHER" id="PTHR10404">
    <property type="entry name" value="N-ACETYLATED-ALPHA-LINKED ACIDIC DIPEPTIDASE"/>
    <property type="match status" value="1"/>
</dbReference>
<dbReference type="Gene3D" id="3.50.30.30">
    <property type="match status" value="1"/>
</dbReference>
<comment type="similarity">
    <text evidence="1">Belongs to the peptidase M28 family. M28B subfamily.</text>
</comment>
<dbReference type="GeneID" id="43583734"/>
<dbReference type="Gene3D" id="3.40.630.10">
    <property type="entry name" value="Zn peptidases"/>
    <property type="match status" value="1"/>
</dbReference>
<dbReference type="AlphaFoldDB" id="A0A5E8C3C0"/>
<dbReference type="OrthoDB" id="5841748at2759"/>
<dbReference type="Pfam" id="PF04389">
    <property type="entry name" value="Peptidase_M28"/>
    <property type="match status" value="1"/>
</dbReference>
<dbReference type="SUPFAM" id="SSF52025">
    <property type="entry name" value="PA domain"/>
    <property type="match status" value="1"/>
</dbReference>
<gene>
    <name evidence="6" type="ORF">SAPINGB_P004919</name>
</gene>
<dbReference type="SUPFAM" id="SSF53187">
    <property type="entry name" value="Zn-dependent exopeptidases"/>
    <property type="match status" value="1"/>
</dbReference>
<keyword evidence="3" id="KW-1133">Transmembrane helix</keyword>
<dbReference type="InterPro" id="IPR007484">
    <property type="entry name" value="Peptidase_M28"/>
</dbReference>
<feature type="transmembrane region" description="Helical" evidence="3">
    <location>
        <begin position="182"/>
        <end position="201"/>
    </location>
</feature>
<accession>A0A5E8C3C0</accession>
<evidence type="ECO:0000256" key="1">
    <source>
        <dbReference type="ARBA" id="ARBA00005634"/>
    </source>
</evidence>
<dbReference type="InterPro" id="IPR046450">
    <property type="entry name" value="PA_dom_sf"/>
</dbReference>
<protein>
    <recommendedName>
        <fullName evidence="8">Transferrin receptor-like dimerisation domain-containing protein</fullName>
    </recommendedName>
</protein>
<dbReference type="EMBL" id="CABVLU010000004">
    <property type="protein sequence ID" value="VVT56258.1"/>
    <property type="molecule type" value="Genomic_DNA"/>
</dbReference>
<keyword evidence="3" id="KW-0812">Transmembrane</keyword>
<dbReference type="PANTHER" id="PTHR10404:SF71">
    <property type="entry name" value="CARBOXYPEPTIDASE TRE2, PUTATIVE (AFU_ORTHOLOGUE AFUA_3G10650)-RELATED"/>
    <property type="match status" value="1"/>
</dbReference>
<feature type="compositionally biased region" description="Polar residues" evidence="2">
    <location>
        <begin position="54"/>
        <end position="63"/>
    </location>
</feature>
<keyword evidence="7" id="KW-1185">Reference proteome</keyword>
<evidence type="ECO:0000259" key="4">
    <source>
        <dbReference type="Pfam" id="PF04253"/>
    </source>
</evidence>
<evidence type="ECO:0008006" key="8">
    <source>
        <dbReference type="Google" id="ProtNLM"/>
    </source>
</evidence>
<sequence length="892" mass="98616">MSTNNHPPVLPNELPPPYIDPEDSVEGAHESRVAQQAGESAAFLSALSGRRQHSNLSATTTPSRDYESETGDLDSLLSETGSEDSDLYHAPSHRAQMGISDVHREMEQFEIYDPAAETVNRGPSFTSRAAIATQQLAHNVNSKIITPVSRMLDPVAQLINKVSRRFDALISRFGNPLILKRLLYLFFVFLIIYVSFESGILPGSAKDAFGGGEYYDRDSLMTFLRDTIDSNVIKERVHYLSSMPHQAGTSGDLTLARYVQEQLKGYGMDPVELAEHNVYLSYPNQTAGSFELLDGDKVVYSASMTEDSMYSGDSSQIHQQPIPYHAFSKAGTAEGPLIYVNYGTRDDLEYLKNKNIELKGALFVARMGRLDLGLKARLASDYGAVGLVTFSNSKEGDQAWPEGPGYPDGAIERASASIPEIIPGDILTPGWSSFSKHRVSDLNSVQVLPTIPVIPSSWRDIKPFLQALKGHGIKASKGWVAAKPTGINEWWSGSAEGPRARISTSPIVKNRHAIWNVFGKISGVEQGELAIVIGAKRDSWCYGAVESASGTAVLLELARIFSHMATKLDWVPLRSIYFASWDANNHNFAGSTEWVELNVDELRRNGALYISLDEAVSGTHFSAQGHPLVERVLAEVLQQVKDPATNATIGSQNGARALKPFRDPGDYMSFQSYAGMTSFQIGFTGRRYPKNSCFDSYEWIERYADTEDFAYHRTATDIAARLALRFADDPILPLDVLAYARYLGWYVDDLQKYVDAQGGHDALNLEPLRQSIHQIKAAGERFEIWREGWKTAVNSAGEPPIFSVHRWSWNSHLVGIDKHLLDNNGVPGRSWFKHVVFGPQLWHPSGPSGSTYAWGTFPAIRDFAEARDWSGAQTAVERVATIINITANKLSI</sequence>
<dbReference type="SUPFAM" id="SSF47672">
    <property type="entry name" value="Transferrin receptor-like dimerisation domain"/>
    <property type="match status" value="1"/>
</dbReference>
<evidence type="ECO:0000313" key="7">
    <source>
        <dbReference type="Proteomes" id="UP000398389"/>
    </source>
</evidence>
<evidence type="ECO:0000313" key="6">
    <source>
        <dbReference type="EMBL" id="VVT56258.1"/>
    </source>
</evidence>